<dbReference type="Gene3D" id="2.40.50.140">
    <property type="entry name" value="Nucleic acid-binding proteins"/>
    <property type="match status" value="1"/>
</dbReference>
<evidence type="ECO:0000259" key="12">
    <source>
        <dbReference type="PROSITE" id="PS50172"/>
    </source>
</evidence>
<feature type="binding site" evidence="10">
    <location>
        <position position="143"/>
    </location>
    <ligand>
        <name>NAD(+)</name>
        <dbReference type="ChEBI" id="CHEBI:57540"/>
    </ligand>
</feature>
<dbReference type="SUPFAM" id="SSF47781">
    <property type="entry name" value="RuvA domain 2-like"/>
    <property type="match status" value="1"/>
</dbReference>
<evidence type="ECO:0000256" key="2">
    <source>
        <dbReference type="ARBA" id="ARBA00022705"/>
    </source>
</evidence>
<protein>
    <recommendedName>
        <fullName evidence="10">DNA ligase</fullName>
        <ecNumber evidence="10">6.5.1.2</ecNumber>
    </recommendedName>
    <alternativeName>
        <fullName evidence="10">Polydeoxyribonucleotide synthase [NAD(+)]</fullName>
    </alternativeName>
</protein>
<evidence type="ECO:0000256" key="11">
    <source>
        <dbReference type="SAM" id="MobiDB-lite"/>
    </source>
</evidence>
<name>A0A364V6C9_9CORY</name>
<comment type="caution">
    <text evidence="13">The sequence shown here is derived from an EMBL/GenBank/DDBJ whole genome shotgun (WGS) entry which is preliminary data.</text>
</comment>
<dbReference type="InterPro" id="IPR004149">
    <property type="entry name" value="Znf_DNAligase_C4"/>
</dbReference>
<keyword evidence="10" id="KW-0464">Manganese</keyword>
<dbReference type="InterPro" id="IPR018239">
    <property type="entry name" value="DNA_ligase_AS"/>
</dbReference>
<feature type="binding site" evidence="10">
    <location>
        <position position="120"/>
    </location>
    <ligand>
        <name>NAD(+)</name>
        <dbReference type="ChEBI" id="CHEBI:57540"/>
    </ligand>
</feature>
<comment type="similarity">
    <text evidence="10">Belongs to the NAD-dependent DNA ligase family. LigA subfamily.</text>
</comment>
<keyword evidence="2 10" id="KW-0235">DNA replication</keyword>
<dbReference type="GO" id="GO:0006281">
    <property type="term" value="P:DNA repair"/>
    <property type="evidence" value="ECO:0007669"/>
    <property type="project" value="UniProtKB-KW"/>
</dbReference>
<dbReference type="PANTHER" id="PTHR23389">
    <property type="entry name" value="CHROMOSOME TRANSMISSION FIDELITY FACTOR 18"/>
    <property type="match status" value="1"/>
</dbReference>
<evidence type="ECO:0000313" key="14">
    <source>
        <dbReference type="Proteomes" id="UP000251577"/>
    </source>
</evidence>
<dbReference type="InterPro" id="IPR001357">
    <property type="entry name" value="BRCT_dom"/>
</dbReference>
<evidence type="ECO:0000256" key="1">
    <source>
        <dbReference type="ARBA" id="ARBA00022598"/>
    </source>
</evidence>
<dbReference type="Pfam" id="PF03119">
    <property type="entry name" value="DNA_ligase_ZBD"/>
    <property type="match status" value="1"/>
</dbReference>
<keyword evidence="5 10" id="KW-0862">Zinc</keyword>
<comment type="cofactor">
    <cofactor evidence="10">
        <name>Mg(2+)</name>
        <dbReference type="ChEBI" id="CHEBI:18420"/>
    </cofactor>
    <cofactor evidence="10">
        <name>Mn(2+)</name>
        <dbReference type="ChEBI" id="CHEBI:29035"/>
    </cofactor>
</comment>
<dbReference type="InterPro" id="IPR013840">
    <property type="entry name" value="DNAligase_N"/>
</dbReference>
<dbReference type="Proteomes" id="UP000251577">
    <property type="component" value="Unassembled WGS sequence"/>
</dbReference>
<dbReference type="GO" id="GO:0005829">
    <property type="term" value="C:cytosol"/>
    <property type="evidence" value="ECO:0007669"/>
    <property type="project" value="TreeGrafter"/>
</dbReference>
<dbReference type="SUPFAM" id="SSF52113">
    <property type="entry name" value="BRCT domain"/>
    <property type="match status" value="1"/>
</dbReference>
<sequence>MTLDGVTTEQTADQDQLAQRWRELADAVQHHRQQYYYASPEISDAEFDQLLSQLQEFEAQHPEAVTGLSPTQEVSPAPPESSPFRNVDHLRPMLSLDNVFDTEHMSAWLERTPAETYLTELKIDGASINLLYRNGELELALTRGDGTTGEDITHNARTMKDIPTTLTGTSKFPVPDLVEVRGEVFISVEDFAAMNAQRQAEGLKLFANPRNAAAGAMRQKNAEDTAKRPLRLICHGIGAREGFSPASQHEAYEALTAWGLPVSPYTKQLHTAAEVLEQVTYWADHRHDATHEMDGLVIKVDDLEQQLSLGTTSRAPRWAIAYKYPPEEAMTRLKSIRVGIGRTGRATPYAVMEPKFVAGSTVTMATLHNPTEAHRKGVRLGDQIMIRKAGEVIPEVLGPVEDARTGAEWEFFFPSLCPECGTPLSPTKAGDADWRCPNTRFCPGQLHTRLTYLAGRGAFDIDALGEKAAYDLMASGVLQDEAGLFDLDEQDLLRTKAYTANTTAAQRKEDPDTLLRLNKAGETLLEKLQSAKEVDLWRIIVALSIRHVGPTAAKALAKHYHSIPAIADADVETMSHIDGVGPIIAESVKDWFEVDWHREIVAAWQRAGVRMIEDATNQAQEDAAGPIDPEVLAGLTIVVTGGLENFDRAGVKEAIEERGGKAASSVSKKTDYLVAGEKAGSKLTKAEQLGTPVLDEAQFMELLRTGTVGDSAGATSEGATSEGAAGETTSEGEE</sequence>
<dbReference type="AlphaFoldDB" id="A0A364V6C9"/>
<feature type="binding site" evidence="10">
    <location>
        <position position="436"/>
    </location>
    <ligand>
        <name>Zn(2+)</name>
        <dbReference type="ChEBI" id="CHEBI:29105"/>
    </ligand>
</feature>
<reference evidence="13 14" key="1">
    <citation type="journal article" date="2018" name="Syst. Appl. Microbiol.">
        <title>Corynebacterium heidelbergense sp. nov., isolated from the preen glands of Egyptian geese (Alopochen aegyptiacus).</title>
        <authorList>
            <person name="Braun M.S."/>
            <person name="Wang E."/>
            <person name="Zimmermann S."/>
            <person name="Wink M."/>
        </authorList>
    </citation>
    <scope>NUCLEOTIDE SEQUENCE [LARGE SCALE GENOMIC DNA]</scope>
    <source>
        <strain evidence="13 14">647</strain>
    </source>
</reference>
<evidence type="ECO:0000256" key="10">
    <source>
        <dbReference type="HAMAP-Rule" id="MF_01588"/>
    </source>
</evidence>
<keyword evidence="7 10" id="KW-0520">NAD</keyword>
<keyword evidence="1 10" id="KW-0436">Ligase</keyword>
<dbReference type="Pfam" id="PF01653">
    <property type="entry name" value="DNA_ligase_aden"/>
    <property type="match status" value="1"/>
</dbReference>
<comment type="function">
    <text evidence="10">DNA ligase that catalyzes the formation of phosphodiester linkages between 5'-phosphoryl and 3'-hydroxyl groups in double-stranded DNA using NAD as a coenzyme and as the energy source for the reaction. It is essential for DNA replication and repair of damaged DNA.</text>
</comment>
<dbReference type="InterPro" id="IPR004150">
    <property type="entry name" value="NAD_DNA_ligase_OB"/>
</dbReference>
<dbReference type="Gene3D" id="1.10.287.610">
    <property type="entry name" value="Helix hairpin bin"/>
    <property type="match status" value="1"/>
</dbReference>
<dbReference type="CDD" id="cd17748">
    <property type="entry name" value="BRCT_DNA_ligase_like"/>
    <property type="match status" value="1"/>
</dbReference>
<dbReference type="InterPro" id="IPR041663">
    <property type="entry name" value="DisA/LigA_HHH"/>
</dbReference>
<evidence type="ECO:0000256" key="7">
    <source>
        <dbReference type="ARBA" id="ARBA00023027"/>
    </source>
</evidence>
<dbReference type="Pfam" id="PF03120">
    <property type="entry name" value="OB_DNA_ligase"/>
    <property type="match status" value="1"/>
</dbReference>
<keyword evidence="14" id="KW-1185">Reference proteome</keyword>
<gene>
    <name evidence="10" type="primary">ligA</name>
    <name evidence="13" type="ORF">DLJ54_04605</name>
</gene>
<feature type="binding site" evidence="10">
    <location>
        <begin position="95"/>
        <end position="96"/>
    </location>
    <ligand>
        <name>NAD(+)</name>
        <dbReference type="ChEBI" id="CHEBI:57540"/>
    </ligand>
</feature>
<dbReference type="PIRSF" id="PIRSF001604">
    <property type="entry name" value="LigA"/>
    <property type="match status" value="1"/>
</dbReference>
<evidence type="ECO:0000256" key="4">
    <source>
        <dbReference type="ARBA" id="ARBA00022763"/>
    </source>
</evidence>
<dbReference type="InterPro" id="IPR010994">
    <property type="entry name" value="RuvA_2-like"/>
</dbReference>
<dbReference type="Gene3D" id="3.40.50.10190">
    <property type="entry name" value="BRCT domain"/>
    <property type="match status" value="1"/>
</dbReference>
<dbReference type="InterPro" id="IPR013839">
    <property type="entry name" value="DNAligase_adenylation"/>
</dbReference>
<dbReference type="Pfam" id="PF12826">
    <property type="entry name" value="HHH_2"/>
    <property type="match status" value="1"/>
</dbReference>
<dbReference type="NCBIfam" id="TIGR00575">
    <property type="entry name" value="dnlj"/>
    <property type="match status" value="1"/>
</dbReference>
<dbReference type="EC" id="6.5.1.2" evidence="10"/>
<proteinExistence type="inferred from homology"/>
<dbReference type="HAMAP" id="MF_01588">
    <property type="entry name" value="DNA_ligase_A"/>
    <property type="match status" value="1"/>
</dbReference>
<feature type="domain" description="BRCT" evidence="12">
    <location>
        <begin position="627"/>
        <end position="706"/>
    </location>
</feature>
<keyword evidence="8 10" id="KW-0234">DNA repair</keyword>
<accession>A0A364V6C9</accession>
<dbReference type="Gene3D" id="3.30.470.30">
    <property type="entry name" value="DNA ligase/mRNA capping enzyme"/>
    <property type="match status" value="1"/>
</dbReference>
<feature type="binding site" evidence="10">
    <location>
        <position position="420"/>
    </location>
    <ligand>
        <name>Zn(2+)</name>
        <dbReference type="ChEBI" id="CHEBI:29105"/>
    </ligand>
</feature>
<dbReference type="InterPro" id="IPR036420">
    <property type="entry name" value="BRCT_dom_sf"/>
</dbReference>
<feature type="active site" description="N6-AMP-lysine intermediate" evidence="10">
    <location>
        <position position="122"/>
    </location>
</feature>
<dbReference type="InterPro" id="IPR001679">
    <property type="entry name" value="DNA_ligase"/>
</dbReference>
<dbReference type="SUPFAM" id="SSF50249">
    <property type="entry name" value="Nucleic acid-binding proteins"/>
    <property type="match status" value="1"/>
</dbReference>
<feature type="region of interest" description="Disordered" evidence="11">
    <location>
        <begin position="64"/>
        <end position="86"/>
    </location>
</feature>
<dbReference type="GO" id="GO:0006260">
    <property type="term" value="P:DNA replication"/>
    <property type="evidence" value="ECO:0007669"/>
    <property type="project" value="UniProtKB-KW"/>
</dbReference>
<evidence type="ECO:0000256" key="5">
    <source>
        <dbReference type="ARBA" id="ARBA00022833"/>
    </source>
</evidence>
<dbReference type="Gene3D" id="1.10.150.20">
    <property type="entry name" value="5' to 3' exonuclease, C-terminal subdomain"/>
    <property type="match status" value="2"/>
</dbReference>
<keyword evidence="3 10" id="KW-0479">Metal-binding</keyword>
<dbReference type="SMART" id="SM00532">
    <property type="entry name" value="LIGANc"/>
    <property type="match status" value="1"/>
</dbReference>
<feature type="region of interest" description="Disordered" evidence="11">
    <location>
        <begin position="706"/>
        <end position="734"/>
    </location>
</feature>
<dbReference type="SUPFAM" id="SSF56091">
    <property type="entry name" value="DNA ligase/mRNA capping enzyme, catalytic domain"/>
    <property type="match status" value="1"/>
</dbReference>
<dbReference type="PROSITE" id="PS50172">
    <property type="entry name" value="BRCT"/>
    <property type="match status" value="1"/>
</dbReference>
<dbReference type="PROSITE" id="PS01055">
    <property type="entry name" value="DNA_LIGASE_N1"/>
    <property type="match status" value="1"/>
</dbReference>
<evidence type="ECO:0000256" key="3">
    <source>
        <dbReference type="ARBA" id="ARBA00022723"/>
    </source>
</evidence>
<evidence type="ECO:0000256" key="8">
    <source>
        <dbReference type="ARBA" id="ARBA00023204"/>
    </source>
</evidence>
<feature type="binding site" evidence="10">
    <location>
        <position position="417"/>
    </location>
    <ligand>
        <name>Zn(2+)</name>
        <dbReference type="ChEBI" id="CHEBI:29105"/>
    </ligand>
</feature>
<dbReference type="GO" id="GO:0003911">
    <property type="term" value="F:DNA ligase (NAD+) activity"/>
    <property type="evidence" value="ECO:0007669"/>
    <property type="project" value="UniProtKB-UniRule"/>
</dbReference>
<dbReference type="InterPro" id="IPR012340">
    <property type="entry name" value="NA-bd_OB-fold"/>
</dbReference>
<keyword evidence="6 10" id="KW-0460">Magnesium</keyword>
<comment type="catalytic activity">
    <reaction evidence="9 10">
        <text>NAD(+) + (deoxyribonucleotide)n-3'-hydroxyl + 5'-phospho-(deoxyribonucleotide)m = (deoxyribonucleotide)n+m + AMP + beta-nicotinamide D-nucleotide.</text>
        <dbReference type="EC" id="6.5.1.2"/>
    </reaction>
</comment>
<dbReference type="NCBIfam" id="NF005932">
    <property type="entry name" value="PRK07956.1"/>
    <property type="match status" value="1"/>
</dbReference>
<feature type="binding site" evidence="10">
    <location>
        <begin position="44"/>
        <end position="48"/>
    </location>
    <ligand>
        <name>NAD(+)</name>
        <dbReference type="ChEBI" id="CHEBI:57540"/>
    </ligand>
</feature>
<feature type="binding site" evidence="10">
    <location>
        <position position="442"/>
    </location>
    <ligand>
        <name>Zn(2+)</name>
        <dbReference type="ChEBI" id="CHEBI:29105"/>
    </ligand>
</feature>
<dbReference type="FunFam" id="3.40.50.10190:FF:000054">
    <property type="entry name" value="DNA ligase"/>
    <property type="match status" value="1"/>
</dbReference>
<dbReference type="PANTHER" id="PTHR23389:SF9">
    <property type="entry name" value="DNA LIGASE"/>
    <property type="match status" value="1"/>
</dbReference>
<dbReference type="EMBL" id="QHCV01000035">
    <property type="protein sequence ID" value="RAV32164.1"/>
    <property type="molecule type" value="Genomic_DNA"/>
</dbReference>
<feature type="compositionally biased region" description="Low complexity" evidence="11">
    <location>
        <begin position="711"/>
        <end position="734"/>
    </location>
</feature>
<dbReference type="Pfam" id="PF00533">
    <property type="entry name" value="BRCT"/>
    <property type="match status" value="1"/>
</dbReference>
<feature type="binding site" evidence="10">
    <location>
        <position position="183"/>
    </location>
    <ligand>
        <name>NAD(+)</name>
        <dbReference type="ChEBI" id="CHEBI:57540"/>
    </ligand>
</feature>
<evidence type="ECO:0000256" key="9">
    <source>
        <dbReference type="ARBA" id="ARBA00034005"/>
    </source>
</evidence>
<keyword evidence="4 10" id="KW-0227">DNA damage</keyword>
<organism evidence="13 14">
    <name type="scientific">Corynebacterium heidelbergense</name>
    <dbReference type="NCBI Taxonomy" id="2055947"/>
    <lineage>
        <taxon>Bacteria</taxon>
        <taxon>Bacillati</taxon>
        <taxon>Actinomycetota</taxon>
        <taxon>Actinomycetes</taxon>
        <taxon>Mycobacteriales</taxon>
        <taxon>Corynebacteriaceae</taxon>
        <taxon>Corynebacterium</taxon>
    </lineage>
</organism>
<dbReference type="GO" id="GO:0046872">
    <property type="term" value="F:metal ion binding"/>
    <property type="evidence" value="ECO:0007669"/>
    <property type="project" value="UniProtKB-KW"/>
</dbReference>
<dbReference type="SMART" id="SM00292">
    <property type="entry name" value="BRCT"/>
    <property type="match status" value="1"/>
</dbReference>
<dbReference type="CDD" id="cd00114">
    <property type="entry name" value="LIGANc"/>
    <property type="match status" value="1"/>
</dbReference>
<dbReference type="FunFam" id="1.10.150.20:FF:000006">
    <property type="entry name" value="DNA ligase"/>
    <property type="match status" value="1"/>
</dbReference>
<evidence type="ECO:0000313" key="13">
    <source>
        <dbReference type="EMBL" id="RAV32164.1"/>
    </source>
</evidence>
<evidence type="ECO:0000256" key="6">
    <source>
        <dbReference type="ARBA" id="ARBA00022842"/>
    </source>
</evidence>
<feature type="binding site" evidence="10">
    <location>
        <position position="299"/>
    </location>
    <ligand>
        <name>NAD(+)</name>
        <dbReference type="ChEBI" id="CHEBI:57540"/>
    </ligand>
</feature>
<dbReference type="Gene3D" id="6.20.10.30">
    <property type="match status" value="1"/>
</dbReference>
<feature type="binding site" evidence="10">
    <location>
        <position position="323"/>
    </location>
    <ligand>
        <name>NAD(+)</name>
        <dbReference type="ChEBI" id="CHEBI:57540"/>
    </ligand>
</feature>